<dbReference type="EMBL" id="JACHGX010000017">
    <property type="protein sequence ID" value="MBB6091015.1"/>
    <property type="molecule type" value="Genomic_DNA"/>
</dbReference>
<evidence type="ECO:0000313" key="8">
    <source>
        <dbReference type="Proteomes" id="UP000642919"/>
    </source>
</evidence>
<evidence type="ECO:0000313" key="7">
    <source>
        <dbReference type="EMBL" id="MBB6091015.1"/>
    </source>
</evidence>
<keyword evidence="4 5" id="KW-0472">Membrane</keyword>
<dbReference type="Proteomes" id="UP000642919">
    <property type="component" value="Unassembled WGS sequence"/>
</dbReference>
<keyword evidence="3 5" id="KW-1133">Transmembrane helix</keyword>
<evidence type="ECO:0000259" key="6">
    <source>
        <dbReference type="Pfam" id="PF04932"/>
    </source>
</evidence>
<evidence type="ECO:0000256" key="1">
    <source>
        <dbReference type="ARBA" id="ARBA00004141"/>
    </source>
</evidence>
<feature type="transmembrane region" description="Helical" evidence="5">
    <location>
        <begin position="5"/>
        <end position="21"/>
    </location>
</feature>
<organism evidence="7 8">
    <name type="scientific">Halobacterium salinarum</name>
    <name type="common">Halobacterium halobium</name>
    <dbReference type="NCBI Taxonomy" id="2242"/>
    <lineage>
        <taxon>Archaea</taxon>
        <taxon>Methanobacteriati</taxon>
        <taxon>Methanobacteriota</taxon>
        <taxon>Stenosarchaea group</taxon>
        <taxon>Halobacteria</taxon>
        <taxon>Halobacteriales</taxon>
        <taxon>Halobacteriaceae</taxon>
        <taxon>Halobacterium</taxon>
    </lineage>
</organism>
<dbReference type="PANTHER" id="PTHR37422:SF13">
    <property type="entry name" value="LIPOPOLYSACCHARIDE BIOSYNTHESIS PROTEIN PA4999-RELATED"/>
    <property type="match status" value="1"/>
</dbReference>
<dbReference type="GeneID" id="68693041"/>
<dbReference type="PANTHER" id="PTHR37422">
    <property type="entry name" value="TEICHURONIC ACID BIOSYNTHESIS PROTEIN TUAE"/>
    <property type="match status" value="1"/>
</dbReference>
<keyword evidence="2 5" id="KW-0812">Transmembrane</keyword>
<feature type="transmembrane region" description="Helical" evidence="5">
    <location>
        <begin position="159"/>
        <end position="180"/>
    </location>
</feature>
<gene>
    <name evidence="7" type="ORF">HNR49_002405</name>
</gene>
<evidence type="ECO:0000256" key="5">
    <source>
        <dbReference type="SAM" id="Phobius"/>
    </source>
</evidence>
<feature type="domain" description="O-antigen ligase-related" evidence="6">
    <location>
        <begin position="192"/>
        <end position="322"/>
    </location>
</feature>
<feature type="transmembrane region" description="Helical" evidence="5">
    <location>
        <begin position="192"/>
        <end position="222"/>
    </location>
</feature>
<name>A0A841HG10_HALSI</name>
<dbReference type="InterPro" id="IPR051533">
    <property type="entry name" value="WaaL-like"/>
</dbReference>
<reference evidence="7" key="1">
    <citation type="submission" date="2020-08" db="EMBL/GenBank/DDBJ databases">
        <title>Genomic Encyclopedia of Type Strains, Phase IV (KMG-IV): sequencing the most valuable type-strain genomes for metagenomic binning, comparative biology and taxonomic classification.</title>
        <authorList>
            <person name="Goeker M."/>
        </authorList>
    </citation>
    <scope>NUCLEOTIDE SEQUENCE</scope>
    <source>
        <strain evidence="7">DSM 669</strain>
    </source>
</reference>
<feature type="transmembrane region" description="Helical" evidence="5">
    <location>
        <begin position="112"/>
        <end position="139"/>
    </location>
</feature>
<protein>
    <recommendedName>
        <fullName evidence="6">O-antigen ligase-related domain-containing protein</fullName>
    </recommendedName>
</protein>
<sequence length="391" mass="42070">MREIANWLVALIIGASFLTYSTLVPQIVGYLMTVAVIGVCLLWMAKSGTITSITTQPAALSLGFVAAVIFTHTLLNPEFQRFQRMLAFAFITPLLIFLIPPNTDLSAVFYRVSVFTSGLVILAIPTLFVGELAIGPLAISSWHTTTTLPVLGLEYPPLVSIFSNPNTLSFVCAISAISLLRQIEFDTVSRILFAINVGGLYLSGARASILAFLAAIALLTVYKVLGTWATVTSSIAGLCIVFALPVLAIWELVPINLAGRQDLWRASYYAFLEAPLYGHGPSNLGQVIAPYVEKTSRVGVGPHNSFIAIFLIGGVITGLAYLYFLFESFRVSACFLDEPNGIVIHLLLVATLIMAMFSGSTVFGLSTVSVVSALVAGYALSQVRTQTHFQS</sequence>
<feature type="transmembrane region" description="Helical" evidence="5">
    <location>
        <begin position="81"/>
        <end position="100"/>
    </location>
</feature>
<dbReference type="InterPro" id="IPR007016">
    <property type="entry name" value="O-antigen_ligase-rel_domated"/>
</dbReference>
<dbReference type="OMA" id="HNAYFRI"/>
<dbReference type="AlphaFoldDB" id="A0A841HG10"/>
<evidence type="ECO:0000256" key="3">
    <source>
        <dbReference type="ARBA" id="ARBA00022989"/>
    </source>
</evidence>
<dbReference type="GO" id="GO:0016020">
    <property type="term" value="C:membrane"/>
    <property type="evidence" value="ECO:0007669"/>
    <property type="project" value="UniProtKB-SubCell"/>
</dbReference>
<feature type="transmembrane region" description="Helical" evidence="5">
    <location>
        <begin position="57"/>
        <end position="75"/>
    </location>
</feature>
<feature type="transmembrane region" description="Helical" evidence="5">
    <location>
        <begin position="27"/>
        <end position="45"/>
    </location>
</feature>
<accession>A0A841HG10</accession>
<feature type="transmembrane region" description="Helical" evidence="5">
    <location>
        <begin position="306"/>
        <end position="326"/>
    </location>
</feature>
<dbReference type="Pfam" id="PF04932">
    <property type="entry name" value="Wzy_C"/>
    <property type="match status" value="1"/>
</dbReference>
<evidence type="ECO:0000256" key="4">
    <source>
        <dbReference type="ARBA" id="ARBA00023136"/>
    </source>
</evidence>
<evidence type="ECO:0000256" key="2">
    <source>
        <dbReference type="ARBA" id="ARBA00022692"/>
    </source>
</evidence>
<feature type="transmembrane region" description="Helical" evidence="5">
    <location>
        <begin position="228"/>
        <end position="250"/>
    </location>
</feature>
<dbReference type="RefSeq" id="WP_010901991.1">
    <property type="nucleotide sequence ID" value="NZ_JACHGX010000017.1"/>
</dbReference>
<comment type="subcellular location">
    <subcellularLocation>
        <location evidence="1">Membrane</location>
        <topology evidence="1">Multi-pass membrane protein</topology>
    </subcellularLocation>
</comment>
<comment type="caution">
    <text evidence="7">The sequence shown here is derived from an EMBL/GenBank/DDBJ whole genome shotgun (WGS) entry which is preliminary data.</text>
</comment>
<feature type="transmembrane region" description="Helical" evidence="5">
    <location>
        <begin position="346"/>
        <end position="379"/>
    </location>
</feature>
<proteinExistence type="predicted"/>